<dbReference type="AlphaFoldDB" id="A0AAQ3Q0L0"/>
<evidence type="ECO:0000256" key="5">
    <source>
        <dbReference type="ARBA" id="ARBA00022677"/>
    </source>
</evidence>
<keyword evidence="5" id="KW-0551">Lipid droplet</keyword>
<dbReference type="PANTHER" id="PTHR33203:SF44">
    <property type="entry name" value="OLEOSIN 20.3 KDA"/>
    <property type="match status" value="1"/>
</dbReference>
<keyword evidence="8 10" id="KW-0472">Membrane</keyword>
<comment type="function">
    <text evidence="1">May have a structural role to stabilize the lipid body during desiccation of the seed by preventing coalescence of the oil. Probably interacts with both lipid and phospholipid moieties of lipid bodies. May also provide recognition signals for specific lipase anchorage in lipolysis during seedling growth.</text>
</comment>
<evidence type="ECO:0000313" key="11">
    <source>
        <dbReference type="EMBL" id="WOK92410.1"/>
    </source>
</evidence>
<comment type="similarity">
    <text evidence="4">Belongs to the oleosin family.</text>
</comment>
<evidence type="ECO:0000256" key="9">
    <source>
        <dbReference type="SAM" id="MobiDB-lite"/>
    </source>
</evidence>
<keyword evidence="7 10" id="KW-1133">Transmembrane helix</keyword>
<evidence type="ECO:0000256" key="8">
    <source>
        <dbReference type="ARBA" id="ARBA00023136"/>
    </source>
</evidence>
<evidence type="ECO:0000256" key="2">
    <source>
        <dbReference type="ARBA" id="ARBA00004141"/>
    </source>
</evidence>
<evidence type="ECO:0000256" key="6">
    <source>
        <dbReference type="ARBA" id="ARBA00022692"/>
    </source>
</evidence>
<evidence type="ECO:0000256" key="10">
    <source>
        <dbReference type="SAM" id="Phobius"/>
    </source>
</evidence>
<proteinExistence type="inferred from homology"/>
<dbReference type="EMBL" id="CP136890">
    <property type="protein sequence ID" value="WOK92410.1"/>
    <property type="molecule type" value="Genomic_DNA"/>
</dbReference>
<dbReference type="Proteomes" id="UP001327560">
    <property type="component" value="Chromosome 1"/>
</dbReference>
<keyword evidence="6 10" id="KW-0812">Transmembrane</keyword>
<dbReference type="InterPro" id="IPR000136">
    <property type="entry name" value="Oleosin"/>
</dbReference>
<organism evidence="11 12">
    <name type="scientific">Canna indica</name>
    <name type="common">Indian-shot</name>
    <dbReference type="NCBI Taxonomy" id="4628"/>
    <lineage>
        <taxon>Eukaryota</taxon>
        <taxon>Viridiplantae</taxon>
        <taxon>Streptophyta</taxon>
        <taxon>Embryophyta</taxon>
        <taxon>Tracheophyta</taxon>
        <taxon>Spermatophyta</taxon>
        <taxon>Magnoliopsida</taxon>
        <taxon>Liliopsida</taxon>
        <taxon>Zingiberales</taxon>
        <taxon>Cannaceae</taxon>
        <taxon>Canna</taxon>
    </lineage>
</organism>
<gene>
    <name evidence="11" type="ORF">Cni_G01101</name>
</gene>
<sequence length="145" mass="15065">MGNHDRHTKGEMKSLLPENGCQALAVATLLPVGGGFLALAGFTLVGSMIGLAALTPLFLLFSPVLVPAVLLVALAVGGFLTSGAFGLAGLSSLGYLLKHAREWAQNAPQQIEDAKRRVGEAAGQMGQKAKEAGQAVRSRLEETRT</sequence>
<name>A0AAQ3Q0L0_9LILI</name>
<dbReference type="PANTHER" id="PTHR33203">
    <property type="entry name" value="OLEOSIN"/>
    <property type="match status" value="1"/>
</dbReference>
<evidence type="ECO:0000256" key="3">
    <source>
        <dbReference type="ARBA" id="ARBA00004502"/>
    </source>
</evidence>
<dbReference type="GO" id="GO:0010344">
    <property type="term" value="P:seed oilbody biogenesis"/>
    <property type="evidence" value="ECO:0007669"/>
    <property type="project" value="TreeGrafter"/>
</dbReference>
<evidence type="ECO:0000256" key="7">
    <source>
        <dbReference type="ARBA" id="ARBA00022989"/>
    </source>
</evidence>
<dbReference type="GO" id="GO:0016020">
    <property type="term" value="C:membrane"/>
    <property type="evidence" value="ECO:0007669"/>
    <property type="project" value="UniProtKB-SubCell"/>
</dbReference>
<evidence type="ECO:0000256" key="4">
    <source>
        <dbReference type="ARBA" id="ARBA00010858"/>
    </source>
</evidence>
<protein>
    <submittedName>
        <fullName evidence="11">Lipid body membrane protein</fullName>
    </submittedName>
</protein>
<feature type="transmembrane region" description="Helical" evidence="10">
    <location>
        <begin position="64"/>
        <end position="97"/>
    </location>
</feature>
<dbReference type="Pfam" id="PF01277">
    <property type="entry name" value="Oleosin"/>
    <property type="match status" value="1"/>
</dbReference>
<reference evidence="11 12" key="1">
    <citation type="submission" date="2023-10" db="EMBL/GenBank/DDBJ databases">
        <title>Chromosome-scale genome assembly provides insights into flower coloration mechanisms of Canna indica.</title>
        <authorList>
            <person name="Li C."/>
        </authorList>
    </citation>
    <scope>NUCLEOTIDE SEQUENCE [LARGE SCALE GENOMIC DNA]</scope>
    <source>
        <tissue evidence="11">Flower</tissue>
    </source>
</reference>
<feature type="transmembrane region" description="Helical" evidence="10">
    <location>
        <begin position="21"/>
        <end position="44"/>
    </location>
</feature>
<dbReference type="GO" id="GO:0050826">
    <property type="term" value="P:response to freezing"/>
    <property type="evidence" value="ECO:0007669"/>
    <property type="project" value="TreeGrafter"/>
</dbReference>
<feature type="region of interest" description="Disordered" evidence="9">
    <location>
        <begin position="115"/>
        <end position="145"/>
    </location>
</feature>
<comment type="subcellular location">
    <subcellularLocation>
        <location evidence="3">Lipid droplet</location>
    </subcellularLocation>
    <subcellularLocation>
        <location evidence="2">Membrane</location>
        <topology evidence="2">Multi-pass membrane protein</topology>
    </subcellularLocation>
</comment>
<dbReference type="GO" id="GO:0012511">
    <property type="term" value="C:monolayer-surrounded lipid storage body"/>
    <property type="evidence" value="ECO:0007669"/>
    <property type="project" value="InterPro"/>
</dbReference>
<dbReference type="GO" id="GO:0019915">
    <property type="term" value="P:lipid storage"/>
    <property type="evidence" value="ECO:0007669"/>
    <property type="project" value="TreeGrafter"/>
</dbReference>
<evidence type="ECO:0000313" key="12">
    <source>
        <dbReference type="Proteomes" id="UP001327560"/>
    </source>
</evidence>
<keyword evidence="12" id="KW-1185">Reference proteome</keyword>
<accession>A0AAQ3Q0L0</accession>
<evidence type="ECO:0000256" key="1">
    <source>
        <dbReference type="ARBA" id="ARBA00002582"/>
    </source>
</evidence>